<evidence type="ECO:0000256" key="2">
    <source>
        <dbReference type="ARBA" id="ARBA00022692"/>
    </source>
</evidence>
<keyword evidence="3 5" id="KW-1133">Transmembrane helix</keyword>
<protein>
    <submittedName>
        <fullName evidence="7">Putative membrane-associated Zn-dependent protease</fullName>
    </submittedName>
</protein>
<accession>L0HE53</accession>
<dbReference type="HOGENOM" id="CLU_042134_1_0_2"/>
<feature type="transmembrane region" description="Helical" evidence="5">
    <location>
        <begin position="357"/>
        <end position="383"/>
    </location>
</feature>
<evidence type="ECO:0000259" key="6">
    <source>
        <dbReference type="SMART" id="SM00228"/>
    </source>
</evidence>
<dbReference type="GO" id="GO:0016020">
    <property type="term" value="C:membrane"/>
    <property type="evidence" value="ECO:0007669"/>
    <property type="project" value="InterPro"/>
</dbReference>
<dbReference type="EMBL" id="CP003167">
    <property type="protein sequence ID" value="AGB02066.1"/>
    <property type="molecule type" value="Genomic_DNA"/>
</dbReference>
<dbReference type="eggNOG" id="arCOG04064">
    <property type="taxonomic scope" value="Archaea"/>
</dbReference>
<dbReference type="InterPro" id="IPR041489">
    <property type="entry name" value="PDZ_6"/>
</dbReference>
<name>L0HE53_METFS</name>
<dbReference type="GO" id="GO:0031293">
    <property type="term" value="P:membrane protein intracellular domain proteolysis"/>
    <property type="evidence" value="ECO:0007669"/>
    <property type="project" value="TreeGrafter"/>
</dbReference>
<comment type="subcellular location">
    <subcellularLocation>
        <location evidence="1">Endomembrane system</location>
        <topology evidence="1">Multi-pass membrane protein</topology>
    </subcellularLocation>
</comment>
<reference evidence="7 8" key="2">
    <citation type="journal article" date="2014" name="Genome Announc.">
        <title>Complete Genome Sequence of Methanoregula formicica SMSPT, a Mesophilic Hydrogenotrophic Methanogen Isolated from a Methanogenic Upflow Anaerobic Sludge Blanket Reactor.</title>
        <authorList>
            <person name="Yamamoto K."/>
            <person name="Tamaki H."/>
            <person name="Cadillo-Quiroz H."/>
            <person name="Imachi H."/>
            <person name="Kyrpides N."/>
            <person name="Woyke T."/>
            <person name="Goodwin L."/>
            <person name="Zinder S.H."/>
            <person name="Kamagata Y."/>
            <person name="Liu W.T."/>
        </authorList>
    </citation>
    <scope>NUCLEOTIDE SEQUENCE [LARGE SCALE GENOMIC DNA]</scope>
    <source>
        <strain evidence="8">DSM 22288 / NBRC 105244 / SMSP</strain>
    </source>
</reference>
<dbReference type="GO" id="GO:0012505">
    <property type="term" value="C:endomembrane system"/>
    <property type="evidence" value="ECO:0007669"/>
    <property type="project" value="UniProtKB-SubCell"/>
</dbReference>
<feature type="transmembrane region" description="Helical" evidence="5">
    <location>
        <begin position="6"/>
        <end position="23"/>
    </location>
</feature>
<keyword evidence="4 5" id="KW-0472">Membrane</keyword>
<feature type="transmembrane region" description="Helical" evidence="5">
    <location>
        <begin position="404"/>
        <end position="429"/>
    </location>
</feature>
<sequence length="435" mass="47777" precursor="true">MIMDWLLVAGVIIAVYAMIAYYIKTFRLWEDHVVFYGPILAIKTDRVGFFDWFTRYSRFFRFYGTIGVAMVIIVSVLMTVMLVLSLQTTIVHQPEPTAVNEIRNVLAIPGVNEFIPLTIAVLFGLIVTMVVHEFGHAILCRIEGIRVKSMGILIPVVPIGAFVEPDEEDQEKTKGLAKMRMFGAGITNNIVLGIACFSLLVILLGLAVPLSTPLISGIYPDTPASLAGVPANSVIKEVNGMKISTRDDVASVLDTTRPGDTATLLVEKDGIAATCSLTLSAWPAAISNKTSGFMGVSYYDASQLKRIFDNLLSPIGFLVLLAIPIWVILDPATYGSFMILMNDSAGSVMWNTPFPHFWLVIQLLFWCGWWNLVVGTFNALPLVPLDGGYIMKEGVDRILDKKGLLKYSGHVVAAVSYAMLVVIIAIFLLPKILHM</sequence>
<keyword evidence="2 5" id="KW-0812">Transmembrane</keyword>
<feature type="transmembrane region" description="Helical" evidence="5">
    <location>
        <begin position="311"/>
        <end position="329"/>
    </location>
</feature>
<evidence type="ECO:0000256" key="3">
    <source>
        <dbReference type="ARBA" id="ARBA00022989"/>
    </source>
</evidence>
<dbReference type="PANTHER" id="PTHR13325">
    <property type="entry name" value="PROTEASE M50 MEMBRANE-BOUND TRANSCRIPTION FACTOR SITE 2 PROTEASE"/>
    <property type="match status" value="1"/>
</dbReference>
<dbReference type="CDD" id="cd06159">
    <property type="entry name" value="S2P-M50_PDZ_Arch"/>
    <property type="match status" value="1"/>
</dbReference>
<organism evidence="7 8">
    <name type="scientific">Methanoregula formicica (strain DSM 22288 / NBRC 105244 / SMSP)</name>
    <dbReference type="NCBI Taxonomy" id="593750"/>
    <lineage>
        <taxon>Archaea</taxon>
        <taxon>Methanobacteriati</taxon>
        <taxon>Methanobacteriota</taxon>
        <taxon>Stenosarchaea group</taxon>
        <taxon>Methanomicrobia</taxon>
        <taxon>Methanomicrobiales</taxon>
        <taxon>Methanoregulaceae</taxon>
        <taxon>Methanoregula</taxon>
    </lineage>
</organism>
<evidence type="ECO:0000313" key="7">
    <source>
        <dbReference type="EMBL" id="AGB02066.1"/>
    </source>
</evidence>
<dbReference type="KEGG" id="mfo:Metfor_1014"/>
<keyword evidence="7" id="KW-0378">Hydrolase</keyword>
<dbReference type="Proteomes" id="UP000010824">
    <property type="component" value="Chromosome"/>
</dbReference>
<dbReference type="Gene3D" id="2.30.42.10">
    <property type="match status" value="1"/>
</dbReference>
<feature type="transmembrane region" description="Helical" evidence="5">
    <location>
        <begin position="183"/>
        <end position="208"/>
    </location>
</feature>
<evidence type="ECO:0000313" key="8">
    <source>
        <dbReference type="Proteomes" id="UP000010824"/>
    </source>
</evidence>
<dbReference type="InterPro" id="IPR036034">
    <property type="entry name" value="PDZ_sf"/>
</dbReference>
<dbReference type="AlphaFoldDB" id="L0HE53"/>
<dbReference type="Pfam" id="PF02163">
    <property type="entry name" value="Peptidase_M50"/>
    <property type="match status" value="1"/>
</dbReference>
<reference evidence="8" key="1">
    <citation type="submission" date="2011-12" db="EMBL/GenBank/DDBJ databases">
        <title>Complete sequence of Methanoregula formicicum SMSP.</title>
        <authorList>
            <person name="Lucas S."/>
            <person name="Han J."/>
            <person name="Lapidus A."/>
            <person name="Cheng J.-F."/>
            <person name="Goodwin L."/>
            <person name="Pitluck S."/>
            <person name="Peters L."/>
            <person name="Ovchinnikova G."/>
            <person name="Teshima H."/>
            <person name="Detter J.C."/>
            <person name="Han C."/>
            <person name="Tapia R."/>
            <person name="Land M."/>
            <person name="Hauser L."/>
            <person name="Kyrpides N."/>
            <person name="Ivanova N."/>
            <person name="Pagani I."/>
            <person name="Imachi H."/>
            <person name="Tamaki H."/>
            <person name="Sekiguchi Y."/>
            <person name="Kamagata Y."/>
            <person name="Cadillo-Quiroz H."/>
            <person name="Zinder S."/>
            <person name="Liu W.-T."/>
            <person name="Woyke T."/>
        </authorList>
    </citation>
    <scope>NUCLEOTIDE SEQUENCE [LARGE SCALE GENOMIC DNA]</scope>
    <source>
        <strain evidence="8">DSM 22288 / NBRC 105244 / SMSP</strain>
    </source>
</reference>
<evidence type="ECO:0000256" key="5">
    <source>
        <dbReference type="SAM" id="Phobius"/>
    </source>
</evidence>
<proteinExistence type="predicted"/>
<dbReference type="InterPro" id="IPR001193">
    <property type="entry name" value="MBTPS2"/>
</dbReference>
<feature type="transmembrane region" description="Helical" evidence="5">
    <location>
        <begin position="62"/>
        <end position="86"/>
    </location>
</feature>
<dbReference type="PRINTS" id="PR01000">
    <property type="entry name" value="SREBPS2PTASE"/>
</dbReference>
<feature type="transmembrane region" description="Helical" evidence="5">
    <location>
        <begin position="114"/>
        <end position="135"/>
    </location>
</feature>
<dbReference type="SMART" id="SM00228">
    <property type="entry name" value="PDZ"/>
    <property type="match status" value="1"/>
</dbReference>
<dbReference type="InParanoid" id="L0HE53"/>
<keyword evidence="7" id="KW-0645">Protease</keyword>
<dbReference type="GO" id="GO:0004222">
    <property type="term" value="F:metalloendopeptidase activity"/>
    <property type="evidence" value="ECO:0007669"/>
    <property type="project" value="InterPro"/>
</dbReference>
<dbReference type="PANTHER" id="PTHR13325:SF3">
    <property type="entry name" value="MEMBRANE-BOUND TRANSCRIPTION FACTOR SITE-2 PROTEASE"/>
    <property type="match status" value="1"/>
</dbReference>
<dbReference type="STRING" id="593750.Metfor_1014"/>
<dbReference type="InterPro" id="IPR001478">
    <property type="entry name" value="PDZ"/>
</dbReference>
<dbReference type="Pfam" id="PF17820">
    <property type="entry name" value="PDZ_6"/>
    <property type="match status" value="1"/>
</dbReference>
<evidence type="ECO:0000256" key="1">
    <source>
        <dbReference type="ARBA" id="ARBA00004127"/>
    </source>
</evidence>
<gene>
    <name evidence="7" type="ordered locus">Metfor_1014</name>
</gene>
<dbReference type="InterPro" id="IPR008915">
    <property type="entry name" value="Peptidase_M50"/>
</dbReference>
<dbReference type="GO" id="GO:0005737">
    <property type="term" value="C:cytoplasm"/>
    <property type="evidence" value="ECO:0007669"/>
    <property type="project" value="TreeGrafter"/>
</dbReference>
<feature type="domain" description="PDZ" evidence="6">
    <location>
        <begin position="197"/>
        <end position="270"/>
    </location>
</feature>
<keyword evidence="8" id="KW-1185">Reference proteome</keyword>
<evidence type="ECO:0000256" key="4">
    <source>
        <dbReference type="ARBA" id="ARBA00023136"/>
    </source>
</evidence>
<dbReference type="SUPFAM" id="SSF50156">
    <property type="entry name" value="PDZ domain-like"/>
    <property type="match status" value="1"/>
</dbReference>